<organism evidence="1 2">
    <name type="scientific">Clostridium butyricum</name>
    <dbReference type="NCBI Taxonomy" id="1492"/>
    <lineage>
        <taxon>Bacteria</taxon>
        <taxon>Bacillati</taxon>
        <taxon>Bacillota</taxon>
        <taxon>Clostridia</taxon>
        <taxon>Eubacteriales</taxon>
        <taxon>Clostridiaceae</taxon>
        <taxon>Clostridium</taxon>
    </lineage>
</organism>
<name>A0A2S7FFA6_CLOBU</name>
<dbReference type="RefSeq" id="WP_051238851.1">
    <property type="nucleotide sequence ID" value="NZ_JSEG01000010.1"/>
</dbReference>
<dbReference type="AlphaFoldDB" id="A0A2S7FFA6"/>
<accession>A0A2S7FFA6</accession>
<dbReference type="EMBL" id="LRDH01000002">
    <property type="protein sequence ID" value="PPV17767.1"/>
    <property type="molecule type" value="Genomic_DNA"/>
</dbReference>
<evidence type="ECO:0000313" key="1">
    <source>
        <dbReference type="EMBL" id="PPV17767.1"/>
    </source>
</evidence>
<sequence length="89" mass="11004">MRKEIARLFEREMYDDMYNAIIYFLSSVEIREGKFEGNEILIHKLDRETVILYQEYQLDNDKYEHSRNAFIYDIKLLLEELREYKVNDL</sequence>
<proteinExistence type="predicted"/>
<evidence type="ECO:0000313" key="2">
    <source>
        <dbReference type="Proteomes" id="UP000238081"/>
    </source>
</evidence>
<gene>
    <name evidence="1" type="ORF">AWN73_07120</name>
</gene>
<comment type="caution">
    <text evidence="1">The sequence shown here is derived from an EMBL/GenBank/DDBJ whole genome shotgun (WGS) entry which is preliminary data.</text>
</comment>
<dbReference type="Proteomes" id="UP000238081">
    <property type="component" value="Unassembled WGS sequence"/>
</dbReference>
<protein>
    <submittedName>
        <fullName evidence="1">Uncharacterized protein</fullName>
    </submittedName>
</protein>
<reference evidence="1 2" key="1">
    <citation type="submission" date="2016-01" db="EMBL/GenBank/DDBJ databases">
        <title>Characterization of the Clostridium difficile lineages that are prevalent in Hong Kong and China.</title>
        <authorList>
            <person name="Kwok J.S.-L."/>
            <person name="Lam W.-Y."/>
            <person name="Ip M."/>
            <person name="Chan T.-F."/>
            <person name="Hawkey P.M."/>
            <person name="Tsui S.K.-W."/>
        </authorList>
    </citation>
    <scope>NUCLEOTIDE SEQUENCE [LARGE SCALE GENOMIC DNA]</scope>
    <source>
        <strain evidence="1 2">300064</strain>
    </source>
</reference>